<dbReference type="PIRSF" id="PIRSF002741">
    <property type="entry name" value="MppA"/>
    <property type="match status" value="1"/>
</dbReference>
<dbReference type="Pfam" id="PF00496">
    <property type="entry name" value="SBP_bac_5"/>
    <property type="match status" value="1"/>
</dbReference>
<dbReference type="InterPro" id="IPR039424">
    <property type="entry name" value="SBP_5"/>
</dbReference>
<name>A1WJB3_VEREI</name>
<reference evidence="5" key="1">
    <citation type="submission" date="2006-12" db="EMBL/GenBank/DDBJ databases">
        <title>Complete sequence of chromosome 1 of Verminephrobacter eiseniae EF01-2.</title>
        <authorList>
            <person name="Copeland A."/>
            <person name="Lucas S."/>
            <person name="Lapidus A."/>
            <person name="Barry K."/>
            <person name="Detter J.C."/>
            <person name="Glavina del Rio T."/>
            <person name="Dalin E."/>
            <person name="Tice H."/>
            <person name="Pitluck S."/>
            <person name="Chertkov O."/>
            <person name="Brettin T."/>
            <person name="Bruce D."/>
            <person name="Han C."/>
            <person name="Tapia R."/>
            <person name="Gilna P."/>
            <person name="Schmutz J."/>
            <person name="Larimer F."/>
            <person name="Land M."/>
            <person name="Hauser L."/>
            <person name="Kyrpides N."/>
            <person name="Kim E."/>
            <person name="Stahl D."/>
            <person name="Richardson P."/>
        </authorList>
    </citation>
    <scope>NUCLEOTIDE SEQUENCE [LARGE SCALE GENOMIC DNA]</scope>
    <source>
        <strain evidence="5">EF01-2</strain>
    </source>
</reference>
<dbReference type="OrthoDB" id="9801799at2"/>
<dbReference type="GO" id="GO:0030288">
    <property type="term" value="C:outer membrane-bounded periplasmic space"/>
    <property type="evidence" value="ECO:0007669"/>
    <property type="project" value="UniProtKB-ARBA"/>
</dbReference>
<dbReference type="Gene3D" id="3.90.76.10">
    <property type="entry name" value="Dipeptide-binding Protein, Domain 1"/>
    <property type="match status" value="1"/>
</dbReference>
<dbReference type="eggNOG" id="COG0747">
    <property type="taxonomic scope" value="Bacteria"/>
</dbReference>
<dbReference type="Gene3D" id="3.10.105.10">
    <property type="entry name" value="Dipeptide-binding Protein, Domain 3"/>
    <property type="match status" value="1"/>
</dbReference>
<evidence type="ECO:0000259" key="3">
    <source>
        <dbReference type="Pfam" id="PF00496"/>
    </source>
</evidence>
<dbReference type="EMBL" id="CP000542">
    <property type="protein sequence ID" value="ABM57720.1"/>
    <property type="molecule type" value="Genomic_DNA"/>
</dbReference>
<keyword evidence="5" id="KW-1185">Reference proteome</keyword>
<dbReference type="PANTHER" id="PTHR30290">
    <property type="entry name" value="PERIPLASMIC BINDING COMPONENT OF ABC TRANSPORTER"/>
    <property type="match status" value="1"/>
</dbReference>
<dbReference type="RefSeq" id="WP_011809726.1">
    <property type="nucleotide sequence ID" value="NC_008786.1"/>
</dbReference>
<evidence type="ECO:0000256" key="1">
    <source>
        <dbReference type="ARBA" id="ARBA00005695"/>
    </source>
</evidence>
<dbReference type="GO" id="GO:0043190">
    <property type="term" value="C:ATP-binding cassette (ABC) transporter complex"/>
    <property type="evidence" value="ECO:0007669"/>
    <property type="project" value="InterPro"/>
</dbReference>
<keyword evidence="2" id="KW-0732">Signal</keyword>
<dbReference type="Proteomes" id="UP000000374">
    <property type="component" value="Chromosome"/>
</dbReference>
<evidence type="ECO:0000256" key="2">
    <source>
        <dbReference type="ARBA" id="ARBA00022729"/>
    </source>
</evidence>
<dbReference type="InterPro" id="IPR006311">
    <property type="entry name" value="TAT_signal"/>
</dbReference>
<evidence type="ECO:0000313" key="5">
    <source>
        <dbReference type="Proteomes" id="UP000000374"/>
    </source>
</evidence>
<dbReference type="GO" id="GO:1904680">
    <property type="term" value="F:peptide transmembrane transporter activity"/>
    <property type="evidence" value="ECO:0007669"/>
    <property type="project" value="TreeGrafter"/>
</dbReference>
<organism evidence="4 5">
    <name type="scientific">Verminephrobacter eiseniae (strain EF01-2)</name>
    <dbReference type="NCBI Taxonomy" id="391735"/>
    <lineage>
        <taxon>Bacteria</taxon>
        <taxon>Pseudomonadati</taxon>
        <taxon>Pseudomonadota</taxon>
        <taxon>Betaproteobacteria</taxon>
        <taxon>Burkholderiales</taxon>
        <taxon>Comamonadaceae</taxon>
        <taxon>Verminephrobacter</taxon>
    </lineage>
</organism>
<dbReference type="InterPro" id="IPR000914">
    <property type="entry name" value="SBP_5_dom"/>
</dbReference>
<dbReference type="CDD" id="cd08515">
    <property type="entry name" value="PBP2_NikA_DppA_OppA_like_10"/>
    <property type="match status" value="1"/>
</dbReference>
<dbReference type="HOGENOM" id="CLU_017028_7_4_4"/>
<dbReference type="KEGG" id="vei:Veis_1968"/>
<feature type="domain" description="Solute-binding protein family 5" evidence="3">
    <location>
        <begin position="87"/>
        <end position="432"/>
    </location>
</feature>
<dbReference type="Gene3D" id="3.40.190.10">
    <property type="entry name" value="Periplasmic binding protein-like II"/>
    <property type="match status" value="1"/>
</dbReference>
<dbReference type="PANTHER" id="PTHR30290:SF38">
    <property type="entry name" value="D,D-DIPEPTIDE-BINDING PERIPLASMIC PROTEIN DDPA-RELATED"/>
    <property type="match status" value="1"/>
</dbReference>
<dbReference type="InterPro" id="IPR030678">
    <property type="entry name" value="Peptide/Ni-bd"/>
</dbReference>
<proteinExistence type="inferred from homology"/>
<dbReference type="GO" id="GO:0015833">
    <property type="term" value="P:peptide transport"/>
    <property type="evidence" value="ECO:0007669"/>
    <property type="project" value="TreeGrafter"/>
</dbReference>
<dbReference type="SUPFAM" id="SSF53850">
    <property type="entry name" value="Periplasmic binding protein-like II"/>
    <property type="match status" value="1"/>
</dbReference>
<accession>A1WJB3</accession>
<sequence length="518" mass="57043">MHDHIHHPCTGRRHFLRHSGLALAALGSAAGPLQVLAQTQSTLTIAYNVDLPSWDPTVGPSAVNPTIQSLYKAVFSQFIDQNPDLSLKPDLLSEWGWNADKTQIGMTVRRGAKWHDGSAVSAEDVAWSLRRAGDPKTGNPIQFVWSKVGNVRAQGDKVIADVKEFEPAFFKWMAFLTGYVLPRAHYEKVGAAGFERKPVGSGPYQVEEFVQGSHMRLRAFKGYFGPQPAFETVVVKFTTDPSARVAELESGRSDLTLEIPYEEAERLRGRGFNASIAPVSDIGMIFLTNVEPMTNDKVRQALTLAVDKKGLAERLLKGHVTPIDTLQAKDYAAFDAGIGVPFDARRAAALMAEAGYSRSKPLKFKVQTTRGFKPKDFEVMQAIAGMWKAIGADVELEVYEVAKHYELRAQHKLAPAAFYNWGNSIGDPSTSTGFAMFSHSPHSAWKDPKTLDALIAPLWGEKDEAKRIAGYKAVDRYIADNALVIPLFQYSQTVVYRKGLRFAPHGAGFVLPQTVGRA</sequence>
<comment type="similarity">
    <text evidence="1">Belongs to the bacterial solute-binding protein 5 family.</text>
</comment>
<gene>
    <name evidence="4" type="ordered locus">Veis_1968</name>
</gene>
<dbReference type="GeneID" id="76460560"/>
<dbReference type="STRING" id="391735.Veis_1968"/>
<dbReference type="AlphaFoldDB" id="A1WJB3"/>
<dbReference type="PROSITE" id="PS51318">
    <property type="entry name" value="TAT"/>
    <property type="match status" value="1"/>
</dbReference>
<evidence type="ECO:0000313" key="4">
    <source>
        <dbReference type="EMBL" id="ABM57720.1"/>
    </source>
</evidence>
<protein>
    <submittedName>
        <fullName evidence="4">Extracellular solute-binding protein, family 5</fullName>
    </submittedName>
</protein>